<keyword evidence="4" id="KW-0410">Iron transport</keyword>
<feature type="domain" description="TonB-dependent receptor-like beta-barrel" evidence="14">
    <location>
        <begin position="345"/>
        <end position="740"/>
    </location>
</feature>
<dbReference type="InterPro" id="IPR039426">
    <property type="entry name" value="TonB-dep_rcpt-like"/>
</dbReference>
<accession>A0A1E8FBT4</accession>
<evidence type="ECO:0008006" key="18">
    <source>
        <dbReference type="Google" id="ProtNLM"/>
    </source>
</evidence>
<keyword evidence="5 11" id="KW-0812">Transmembrane</keyword>
<dbReference type="InterPro" id="IPR036942">
    <property type="entry name" value="Beta-barrel_TonB_sf"/>
</dbReference>
<evidence type="ECO:0000256" key="9">
    <source>
        <dbReference type="ARBA" id="ARBA00023136"/>
    </source>
</evidence>
<feature type="domain" description="TonB-dependent receptor plug" evidence="15">
    <location>
        <begin position="54"/>
        <end position="162"/>
    </location>
</feature>
<keyword evidence="10 11" id="KW-0998">Cell outer membrane</keyword>
<organism evidence="16 17">
    <name type="scientific">Alteromonas lipolytica</name>
    <dbReference type="NCBI Taxonomy" id="1856405"/>
    <lineage>
        <taxon>Bacteria</taxon>
        <taxon>Pseudomonadati</taxon>
        <taxon>Pseudomonadota</taxon>
        <taxon>Gammaproteobacteria</taxon>
        <taxon>Alteromonadales</taxon>
        <taxon>Alteromonadaceae</taxon>
        <taxon>Alteromonas/Salinimonas group</taxon>
        <taxon>Alteromonas</taxon>
    </lineage>
</organism>
<dbReference type="InterPro" id="IPR000531">
    <property type="entry name" value="Beta-barrel_TonB"/>
</dbReference>
<dbReference type="Pfam" id="PF00593">
    <property type="entry name" value="TonB_dep_Rec_b-barrel"/>
    <property type="match status" value="1"/>
</dbReference>
<evidence type="ECO:0000256" key="2">
    <source>
        <dbReference type="ARBA" id="ARBA00022448"/>
    </source>
</evidence>
<dbReference type="Proteomes" id="UP000176037">
    <property type="component" value="Unassembled WGS sequence"/>
</dbReference>
<evidence type="ECO:0000256" key="3">
    <source>
        <dbReference type="ARBA" id="ARBA00022452"/>
    </source>
</evidence>
<dbReference type="GO" id="GO:0009279">
    <property type="term" value="C:cell outer membrane"/>
    <property type="evidence" value="ECO:0007669"/>
    <property type="project" value="UniProtKB-SubCell"/>
</dbReference>
<dbReference type="PROSITE" id="PS52016">
    <property type="entry name" value="TONB_DEPENDENT_REC_3"/>
    <property type="match status" value="1"/>
</dbReference>
<evidence type="ECO:0000256" key="1">
    <source>
        <dbReference type="ARBA" id="ARBA00004571"/>
    </source>
</evidence>
<dbReference type="SUPFAM" id="SSF56935">
    <property type="entry name" value="Porins"/>
    <property type="match status" value="1"/>
</dbReference>
<dbReference type="STRING" id="1856405.BFC17_03665"/>
<keyword evidence="9 11" id="KW-0472">Membrane</keyword>
<keyword evidence="6" id="KW-0408">Iron</keyword>
<comment type="similarity">
    <text evidence="11 12">Belongs to the TonB-dependent receptor family.</text>
</comment>
<keyword evidence="7" id="KW-0406">Ion transport</keyword>
<dbReference type="GO" id="GO:0006826">
    <property type="term" value="P:iron ion transport"/>
    <property type="evidence" value="ECO:0007669"/>
    <property type="project" value="UniProtKB-KW"/>
</dbReference>
<dbReference type="AlphaFoldDB" id="A0A1E8FBT4"/>
<evidence type="ECO:0000256" key="12">
    <source>
        <dbReference type="RuleBase" id="RU003357"/>
    </source>
</evidence>
<evidence type="ECO:0000256" key="6">
    <source>
        <dbReference type="ARBA" id="ARBA00023004"/>
    </source>
</evidence>
<proteinExistence type="inferred from homology"/>
<keyword evidence="2 11" id="KW-0813">Transport</keyword>
<name>A0A1E8FBT4_9ALTE</name>
<dbReference type="Pfam" id="PF07715">
    <property type="entry name" value="Plug"/>
    <property type="match status" value="1"/>
</dbReference>
<dbReference type="Gene3D" id="2.40.170.20">
    <property type="entry name" value="TonB-dependent receptor, beta-barrel domain"/>
    <property type="match status" value="2"/>
</dbReference>
<comment type="caution">
    <text evidence="16">The sequence shown here is derived from an EMBL/GenBank/DDBJ whole genome shotgun (WGS) entry which is preliminary data.</text>
</comment>
<evidence type="ECO:0000256" key="7">
    <source>
        <dbReference type="ARBA" id="ARBA00023065"/>
    </source>
</evidence>
<keyword evidence="8 12" id="KW-0798">TonB box</keyword>
<evidence type="ECO:0000256" key="4">
    <source>
        <dbReference type="ARBA" id="ARBA00022496"/>
    </source>
</evidence>
<gene>
    <name evidence="16" type="ORF">BFC17_03665</name>
</gene>
<keyword evidence="3 11" id="KW-1134">Transmembrane beta strand</keyword>
<evidence type="ECO:0000256" key="11">
    <source>
        <dbReference type="PROSITE-ProRule" id="PRU01360"/>
    </source>
</evidence>
<dbReference type="PANTHER" id="PTHR32552">
    <property type="entry name" value="FERRICHROME IRON RECEPTOR-RELATED"/>
    <property type="match status" value="1"/>
</dbReference>
<dbReference type="InterPro" id="IPR012910">
    <property type="entry name" value="Plug_dom"/>
</dbReference>
<evidence type="ECO:0000259" key="14">
    <source>
        <dbReference type="Pfam" id="PF00593"/>
    </source>
</evidence>
<evidence type="ECO:0000259" key="15">
    <source>
        <dbReference type="Pfam" id="PF07715"/>
    </source>
</evidence>
<sequence>MNQANSSRTIKLSLIASLVASTCQPLLAQQTTANEDQLVIEKIEVTARKRSENLQEVPVAVSALTSGDIEKQGIVAVMDIADNTPGLVVSNNFSGKTDRSVQSFTLRGFSPSSGAEATTSVFIDGVPVSSTTAVSSIGSPERIEVLRGPQSAYFGRNTFAGAINVVNKTPNQEWAGSVTATAGNYGYTRLRGDVEGTLIDDKLSFRLSGETYEKDGFWDNHYQDGGRLGDQKTTMTNLFVQANPTDNLTLKAFGFYSKDEDGPAASAFISAVDILDYATFDVAVQGQSNCVINGNPYFCSIPTKADPLSYNTKASPELKALMANPDGRVADTGLLNDYGMGREFYHAHFIADWDITDDVTLSSLTGMNNEEWVLLNDIAHYGNEYFQYPFLVDRKNEDVSQEFRVSYAGDGPLTGSFGVSYLDAKRNGSQTTAISFYPVPQRVSQTGESKAKTLGVFFGLSYELNDKTTLSVEGRYQQDEISAISAEGVLLAKEKFSNFLPRLILDYKVNDELMVFGTISKGVNPSAFNTNLLAVEDYVREAAEAAGVALTVDPEEVNNYEIGMKGSLMGGAMNYSLGAYYAQWNKQINRINLVINDPQNPTAATSYTGVANAGDVDLWGLELETHWMLTANLRLNASAAYIGSEINQHSNAALSALSGVTDFSGKEQPGTSKYSGNLGLEYSGTIANEYDYFVRGDYVYKSGQWVNQANFLKTEDIHKVNLRAGLYIGDLELQAYVKNVFDNDEYMTGYDYYAFDASFAYFSTNSGIVMAMQEPRTVGIQAKYSFY</sequence>
<comment type="subcellular location">
    <subcellularLocation>
        <location evidence="1 11">Cell outer membrane</location>
        <topology evidence="1 11">Multi-pass membrane protein</topology>
    </subcellularLocation>
</comment>
<dbReference type="CDD" id="cd01347">
    <property type="entry name" value="ligand_gated_channel"/>
    <property type="match status" value="1"/>
</dbReference>
<evidence type="ECO:0000256" key="10">
    <source>
        <dbReference type="ARBA" id="ARBA00023237"/>
    </source>
</evidence>
<keyword evidence="17" id="KW-1185">Reference proteome</keyword>
<protein>
    <recommendedName>
        <fullName evidence="18">TonB-dependent receptor</fullName>
    </recommendedName>
</protein>
<reference evidence="16 17" key="1">
    <citation type="submission" date="2016-09" db="EMBL/GenBank/DDBJ databases">
        <title>Alteromonas lipolytica, a new species isolated from sea water.</title>
        <authorList>
            <person name="Wu Y.-H."/>
            <person name="Cheng H."/>
            <person name="Xu X.-W."/>
        </authorList>
    </citation>
    <scope>NUCLEOTIDE SEQUENCE [LARGE SCALE GENOMIC DNA]</scope>
    <source>
        <strain evidence="16 17">JW12</strain>
    </source>
</reference>
<evidence type="ECO:0000256" key="5">
    <source>
        <dbReference type="ARBA" id="ARBA00022692"/>
    </source>
</evidence>
<evidence type="ECO:0000313" key="16">
    <source>
        <dbReference type="EMBL" id="OFI33370.1"/>
    </source>
</evidence>
<evidence type="ECO:0000313" key="17">
    <source>
        <dbReference type="Proteomes" id="UP000176037"/>
    </source>
</evidence>
<dbReference type="EMBL" id="MJIC01000015">
    <property type="protein sequence ID" value="OFI33370.1"/>
    <property type="molecule type" value="Genomic_DNA"/>
</dbReference>
<dbReference type="OrthoDB" id="9758929at2"/>
<keyword evidence="13" id="KW-0732">Signal</keyword>
<evidence type="ECO:0000256" key="8">
    <source>
        <dbReference type="ARBA" id="ARBA00023077"/>
    </source>
</evidence>
<feature type="chain" id="PRO_5009214210" description="TonB-dependent receptor" evidence="13">
    <location>
        <begin position="29"/>
        <end position="787"/>
    </location>
</feature>
<dbReference type="RefSeq" id="WP_070177746.1">
    <property type="nucleotide sequence ID" value="NZ_BMJR01000002.1"/>
</dbReference>
<feature type="signal peptide" evidence="13">
    <location>
        <begin position="1"/>
        <end position="28"/>
    </location>
</feature>
<evidence type="ECO:0000256" key="13">
    <source>
        <dbReference type="SAM" id="SignalP"/>
    </source>
</evidence>
<dbReference type="PANTHER" id="PTHR32552:SF81">
    <property type="entry name" value="TONB-DEPENDENT OUTER MEMBRANE RECEPTOR"/>
    <property type="match status" value="1"/>
</dbReference>